<proteinExistence type="predicted"/>
<accession>A0A6A0GQ89</accession>
<dbReference type="AlphaFoldDB" id="A0A6A0GQ89"/>
<gene>
    <name evidence="1" type="ORF">HAZT_HAZT009142</name>
</gene>
<reference evidence="1" key="1">
    <citation type="submission" date="2014-08" db="EMBL/GenBank/DDBJ databases">
        <authorList>
            <person name="Murali S."/>
            <person name="Richards S."/>
            <person name="Bandaranaike D."/>
            <person name="Bellair M."/>
            <person name="Blankenburg K."/>
            <person name="Chao H."/>
            <person name="Dinh H."/>
            <person name="Doddapaneni H."/>
            <person name="Dugan-Rocha S."/>
            <person name="Elkadiri S."/>
            <person name="Gnanaolivu R."/>
            <person name="Hughes D."/>
            <person name="Lee S."/>
            <person name="Li M."/>
            <person name="Ming W."/>
            <person name="Munidasa M."/>
            <person name="Muniz J."/>
            <person name="Nguyen L."/>
            <person name="Osuji N."/>
            <person name="Pu L.-L."/>
            <person name="Puazo M."/>
            <person name="Skinner E."/>
            <person name="Qu C."/>
            <person name="Quiroz J."/>
            <person name="Raj R."/>
            <person name="Weissenberger G."/>
            <person name="Xin Y."/>
            <person name="Zou X."/>
            <person name="Han Y."/>
            <person name="Worley K."/>
            <person name="Muzny D."/>
            <person name="Gibbs R."/>
        </authorList>
    </citation>
    <scope>NUCLEOTIDE SEQUENCE</scope>
    <source>
        <strain evidence="1">HAZT.00-mixed</strain>
        <tissue evidence="1">Whole organism</tissue>
    </source>
</reference>
<organism evidence="1">
    <name type="scientific">Hyalella azteca</name>
    <name type="common">Amphipod</name>
    <dbReference type="NCBI Taxonomy" id="294128"/>
    <lineage>
        <taxon>Eukaryota</taxon>
        <taxon>Metazoa</taxon>
        <taxon>Ecdysozoa</taxon>
        <taxon>Arthropoda</taxon>
        <taxon>Crustacea</taxon>
        <taxon>Multicrustacea</taxon>
        <taxon>Malacostraca</taxon>
        <taxon>Eumalacostraca</taxon>
        <taxon>Peracarida</taxon>
        <taxon>Amphipoda</taxon>
        <taxon>Senticaudata</taxon>
        <taxon>Talitrida</taxon>
        <taxon>Talitroidea</taxon>
        <taxon>Hyalellidae</taxon>
        <taxon>Hyalella</taxon>
    </lineage>
</organism>
<protein>
    <submittedName>
        <fullName evidence="1">Uncharacterized protein</fullName>
    </submittedName>
</protein>
<dbReference type="PANTHER" id="PTHR21010:SF3">
    <property type="entry name" value="DAXX"/>
    <property type="match status" value="1"/>
</dbReference>
<sequence length="106" mass="11959">MITITGTAMTTGGILEENHELITEVYRSLRRYHSMRTLVRELKVEYAESKVYPFLPRYFMLKEMIRDVLNDPAFLEVSHDNHSLLLPQVSATITGAIVGCAGGSSR</sequence>
<reference evidence="1" key="3">
    <citation type="submission" date="2019-06" db="EMBL/GenBank/DDBJ databases">
        <authorList>
            <person name="Poynton C."/>
            <person name="Hasenbein S."/>
            <person name="Benoit J.B."/>
            <person name="Sepulveda M.S."/>
            <person name="Poelchau M.F."/>
            <person name="Murali S.C."/>
            <person name="Chen S."/>
            <person name="Glastad K.M."/>
            <person name="Werren J.H."/>
            <person name="Vineis J.H."/>
            <person name="Bowen J.L."/>
            <person name="Friedrich M."/>
            <person name="Jones J."/>
            <person name="Robertson H.M."/>
            <person name="Feyereisen R."/>
            <person name="Mechler-Hickson A."/>
            <person name="Mathers N."/>
            <person name="Lee C.E."/>
            <person name="Colbourne J.K."/>
            <person name="Biales A."/>
            <person name="Johnston J.S."/>
            <person name="Wellborn G.A."/>
            <person name="Rosendale A.J."/>
            <person name="Cridge A.G."/>
            <person name="Munoz-Torres M.C."/>
            <person name="Bain P.A."/>
            <person name="Manny A.R."/>
            <person name="Major K.M."/>
            <person name="Lambert F.N."/>
            <person name="Vulpe C.D."/>
            <person name="Tuck P."/>
            <person name="Blalock B.J."/>
            <person name="Lin Y.-Y."/>
            <person name="Smith M.E."/>
            <person name="Ochoa-Acuna H."/>
            <person name="Chen M.-J.M."/>
            <person name="Childers C.P."/>
            <person name="Qu J."/>
            <person name="Dugan S."/>
            <person name="Lee S.L."/>
            <person name="Chao H."/>
            <person name="Dinh H."/>
            <person name="Han Y."/>
            <person name="Doddapaneni H."/>
            <person name="Worley K.C."/>
            <person name="Muzny D.M."/>
            <person name="Gibbs R.A."/>
            <person name="Richards S."/>
        </authorList>
    </citation>
    <scope>NUCLEOTIDE SEQUENCE</scope>
    <source>
        <strain evidence="1">HAZT.00-mixed</strain>
        <tissue evidence="1">Whole organism</tissue>
    </source>
</reference>
<dbReference type="EMBL" id="JQDR03017306">
    <property type="protein sequence ID" value="KAA0183978.1"/>
    <property type="molecule type" value="Genomic_DNA"/>
</dbReference>
<reference evidence="1" key="2">
    <citation type="journal article" date="2018" name="Environ. Sci. Technol.">
        <title>The Toxicogenome of Hyalella azteca: A Model for Sediment Ecotoxicology and Evolutionary Toxicology.</title>
        <authorList>
            <person name="Poynton H.C."/>
            <person name="Hasenbein S."/>
            <person name="Benoit J.B."/>
            <person name="Sepulveda M.S."/>
            <person name="Poelchau M.F."/>
            <person name="Hughes D.S.T."/>
            <person name="Murali S.C."/>
            <person name="Chen S."/>
            <person name="Glastad K.M."/>
            <person name="Goodisman M.A.D."/>
            <person name="Werren J.H."/>
            <person name="Vineis J.H."/>
            <person name="Bowen J.L."/>
            <person name="Friedrich M."/>
            <person name="Jones J."/>
            <person name="Robertson H.M."/>
            <person name="Feyereisen R."/>
            <person name="Mechler-Hickson A."/>
            <person name="Mathers N."/>
            <person name="Lee C.E."/>
            <person name="Colbourne J.K."/>
            <person name="Biales A."/>
            <person name="Johnston J.S."/>
            <person name="Wellborn G.A."/>
            <person name="Rosendale A.J."/>
            <person name="Cridge A.G."/>
            <person name="Munoz-Torres M.C."/>
            <person name="Bain P.A."/>
            <person name="Manny A.R."/>
            <person name="Major K.M."/>
            <person name="Lambert F.N."/>
            <person name="Vulpe C.D."/>
            <person name="Tuck P."/>
            <person name="Blalock B.J."/>
            <person name="Lin Y.Y."/>
            <person name="Smith M.E."/>
            <person name="Ochoa-Acuna H."/>
            <person name="Chen M.M."/>
            <person name="Childers C.P."/>
            <person name="Qu J."/>
            <person name="Dugan S."/>
            <person name="Lee S.L."/>
            <person name="Chao H."/>
            <person name="Dinh H."/>
            <person name="Han Y."/>
            <person name="Doddapaneni H."/>
            <person name="Worley K.C."/>
            <person name="Muzny D.M."/>
            <person name="Gibbs R.A."/>
            <person name="Richards S."/>
        </authorList>
    </citation>
    <scope>NUCLEOTIDE SEQUENCE</scope>
    <source>
        <strain evidence="1">HAZT.00-mixed</strain>
        <tissue evidence="1">Whole organism</tissue>
    </source>
</reference>
<dbReference type="PANTHER" id="PTHR21010">
    <property type="entry name" value="AGAP001581-PA"/>
    <property type="match status" value="1"/>
</dbReference>
<dbReference type="Proteomes" id="UP000711488">
    <property type="component" value="Unassembled WGS sequence"/>
</dbReference>
<comment type="caution">
    <text evidence="1">The sequence shown here is derived from an EMBL/GenBank/DDBJ whole genome shotgun (WGS) entry which is preliminary data.</text>
</comment>
<evidence type="ECO:0000313" key="1">
    <source>
        <dbReference type="EMBL" id="KAA0183978.1"/>
    </source>
</evidence>
<name>A0A6A0GQ89_HYAAZ</name>